<proteinExistence type="predicted"/>
<gene>
    <name evidence="1" type="ORF">D7X12_00185</name>
</gene>
<dbReference type="AlphaFoldDB" id="A0A3A8P7I5"/>
<reference evidence="2" key="1">
    <citation type="submission" date="2018-09" db="EMBL/GenBank/DDBJ databases">
        <authorList>
            <person name="Livingstone P.G."/>
            <person name="Whitworth D.E."/>
        </authorList>
    </citation>
    <scope>NUCLEOTIDE SEQUENCE [LARGE SCALE GENOMIC DNA]</scope>
    <source>
        <strain evidence="2">CA040B</strain>
    </source>
</reference>
<evidence type="ECO:0000313" key="1">
    <source>
        <dbReference type="EMBL" id="RKH48392.1"/>
    </source>
</evidence>
<accession>A0A3A8P7I5</accession>
<name>A0A3A8P7I5_9BACT</name>
<protein>
    <submittedName>
        <fullName evidence="1">Uncharacterized protein</fullName>
    </submittedName>
</protein>
<keyword evidence="2" id="KW-1185">Reference proteome</keyword>
<comment type="caution">
    <text evidence="1">The sequence shown here is derived from an EMBL/GenBank/DDBJ whole genome shotgun (WGS) entry which is preliminary data.</text>
</comment>
<sequence length="61" mass="7135">MKYFNKVDAMPRSWFVSSYADEIEFISCDSCEEKRASSPDEIALYFLDFFDLSPQVEVVHT</sequence>
<dbReference type="EMBL" id="RAWG01000001">
    <property type="protein sequence ID" value="RKH48392.1"/>
    <property type="molecule type" value="Genomic_DNA"/>
</dbReference>
<organism evidence="1 2">
    <name type="scientific">Corallococcus sicarius</name>
    <dbReference type="NCBI Taxonomy" id="2316726"/>
    <lineage>
        <taxon>Bacteria</taxon>
        <taxon>Pseudomonadati</taxon>
        <taxon>Myxococcota</taxon>
        <taxon>Myxococcia</taxon>
        <taxon>Myxococcales</taxon>
        <taxon>Cystobacterineae</taxon>
        <taxon>Myxococcaceae</taxon>
        <taxon>Corallococcus</taxon>
    </lineage>
</organism>
<dbReference type="Proteomes" id="UP000273405">
    <property type="component" value="Unassembled WGS sequence"/>
</dbReference>
<evidence type="ECO:0000313" key="2">
    <source>
        <dbReference type="Proteomes" id="UP000273405"/>
    </source>
</evidence>